<organism evidence="1">
    <name type="scientific">marine metagenome</name>
    <dbReference type="NCBI Taxonomy" id="408172"/>
    <lineage>
        <taxon>unclassified sequences</taxon>
        <taxon>metagenomes</taxon>
        <taxon>ecological metagenomes</taxon>
    </lineage>
</organism>
<dbReference type="Gene3D" id="1.20.120.10">
    <property type="entry name" value="Cytochrome c/b562"/>
    <property type="match status" value="1"/>
</dbReference>
<dbReference type="InterPro" id="IPR002321">
    <property type="entry name" value="Cyt_c_II"/>
</dbReference>
<accession>A0A382TN78</accession>
<sequence>ELDTEVGRLQAFFEQIEIFWSARGVDDATGFAQEALQALESLSTAATQEDQTAARDALQRLQGSCQSCHEGFREETDDGYRIKP</sequence>
<name>A0A382TN78_9ZZZZ</name>
<dbReference type="EMBL" id="UINC01137722">
    <property type="protein sequence ID" value="SVD23235.1"/>
    <property type="molecule type" value="Genomic_DNA"/>
</dbReference>
<protein>
    <recommendedName>
        <fullName evidence="2">Cytochrome c domain-containing protein</fullName>
    </recommendedName>
</protein>
<feature type="non-terminal residue" evidence="1">
    <location>
        <position position="1"/>
    </location>
</feature>
<dbReference type="AlphaFoldDB" id="A0A382TN78"/>
<evidence type="ECO:0008006" key="2">
    <source>
        <dbReference type="Google" id="ProtNLM"/>
    </source>
</evidence>
<reference evidence="1" key="1">
    <citation type="submission" date="2018-05" db="EMBL/GenBank/DDBJ databases">
        <authorList>
            <person name="Lanie J.A."/>
            <person name="Ng W.-L."/>
            <person name="Kazmierczak K.M."/>
            <person name="Andrzejewski T.M."/>
            <person name="Davidsen T.M."/>
            <person name="Wayne K.J."/>
            <person name="Tettelin H."/>
            <person name="Glass J.I."/>
            <person name="Rusch D."/>
            <person name="Podicherti R."/>
            <person name="Tsui H.-C.T."/>
            <person name="Winkler M.E."/>
        </authorList>
    </citation>
    <scope>NUCLEOTIDE SEQUENCE</scope>
</reference>
<gene>
    <name evidence="1" type="ORF">METZ01_LOCUS376089</name>
</gene>
<evidence type="ECO:0000313" key="1">
    <source>
        <dbReference type="EMBL" id="SVD23235.1"/>
    </source>
</evidence>
<dbReference type="GO" id="GO:0020037">
    <property type="term" value="F:heme binding"/>
    <property type="evidence" value="ECO:0007669"/>
    <property type="project" value="InterPro"/>
</dbReference>
<dbReference type="PROSITE" id="PS51009">
    <property type="entry name" value="CYTCII"/>
    <property type="match status" value="1"/>
</dbReference>
<dbReference type="GO" id="GO:0022900">
    <property type="term" value="P:electron transport chain"/>
    <property type="evidence" value="ECO:0007669"/>
    <property type="project" value="InterPro"/>
</dbReference>
<dbReference type="SUPFAM" id="SSF47175">
    <property type="entry name" value="Cytochromes"/>
    <property type="match status" value="1"/>
</dbReference>
<dbReference type="Pfam" id="PF01322">
    <property type="entry name" value="Cytochrom_C_2"/>
    <property type="match status" value="1"/>
</dbReference>
<dbReference type="InterPro" id="IPR010980">
    <property type="entry name" value="Cyt_c/b562"/>
</dbReference>
<proteinExistence type="predicted"/>
<dbReference type="GO" id="GO:0009055">
    <property type="term" value="F:electron transfer activity"/>
    <property type="evidence" value="ECO:0007669"/>
    <property type="project" value="InterPro"/>
</dbReference>
<dbReference type="GO" id="GO:0005506">
    <property type="term" value="F:iron ion binding"/>
    <property type="evidence" value="ECO:0007669"/>
    <property type="project" value="InterPro"/>
</dbReference>